<keyword evidence="3" id="KW-1185">Reference proteome</keyword>
<feature type="compositionally biased region" description="Low complexity" evidence="1">
    <location>
        <begin position="69"/>
        <end position="79"/>
    </location>
</feature>
<gene>
    <name evidence="2" type="ORF">F4561_006357</name>
</gene>
<evidence type="ECO:0000256" key="1">
    <source>
        <dbReference type="SAM" id="MobiDB-lite"/>
    </source>
</evidence>
<feature type="region of interest" description="Disordered" evidence="1">
    <location>
        <begin position="59"/>
        <end position="110"/>
    </location>
</feature>
<evidence type="ECO:0000313" key="2">
    <source>
        <dbReference type="EMBL" id="MBB4935463.1"/>
    </source>
</evidence>
<comment type="caution">
    <text evidence="2">The sequence shown here is derived from an EMBL/GenBank/DDBJ whole genome shotgun (WGS) entry which is preliminary data.</text>
</comment>
<organism evidence="2 3">
    <name type="scientific">Lipingzhangella halophila</name>
    <dbReference type="NCBI Taxonomy" id="1783352"/>
    <lineage>
        <taxon>Bacteria</taxon>
        <taxon>Bacillati</taxon>
        <taxon>Actinomycetota</taxon>
        <taxon>Actinomycetes</taxon>
        <taxon>Streptosporangiales</taxon>
        <taxon>Nocardiopsidaceae</taxon>
        <taxon>Lipingzhangella</taxon>
    </lineage>
</organism>
<sequence length="283" mass="30981">MVAAKRAACGSSCTAAWRLRVRWAVRSFRGSVLGQGGRRHGRRLRGLLWERWVPAGACSGRRRVPPPRRGSSTGASGRRPAPPQVRLGWRPGQDPPLKRPSTHEPDTEPAVRLVPPEFAHVRGVPGATAPFSLTNDGQKQRIWLPTREDQTLTCVNVWAYQDLNLGPHPYQQISETTHRPKIWVICRSSLTSAIAGCYGIPARVAPCHQPITNQREAAGSFSTFFLTGLALPSRLSPTVTNDLGFRGHMSRPLPCYSAMAVNVGLANHACTFAAHPQSNEVEL</sequence>
<reference evidence="2 3" key="1">
    <citation type="submission" date="2020-08" db="EMBL/GenBank/DDBJ databases">
        <title>Sequencing the genomes of 1000 actinobacteria strains.</title>
        <authorList>
            <person name="Klenk H.-P."/>
        </authorList>
    </citation>
    <scope>NUCLEOTIDE SEQUENCE [LARGE SCALE GENOMIC DNA]</scope>
    <source>
        <strain evidence="2 3">DSM 102030</strain>
    </source>
</reference>
<dbReference type="EMBL" id="JACHJT010000002">
    <property type="protein sequence ID" value="MBB4935463.1"/>
    <property type="molecule type" value="Genomic_DNA"/>
</dbReference>
<proteinExistence type="predicted"/>
<accession>A0A7W7RNV9</accession>
<dbReference type="AlphaFoldDB" id="A0A7W7RNV9"/>
<name>A0A7W7RNV9_9ACTN</name>
<evidence type="ECO:0000313" key="3">
    <source>
        <dbReference type="Proteomes" id="UP000523007"/>
    </source>
</evidence>
<dbReference type="Proteomes" id="UP000523007">
    <property type="component" value="Unassembled WGS sequence"/>
</dbReference>
<protein>
    <submittedName>
        <fullName evidence="2">Uncharacterized protein</fullName>
    </submittedName>
</protein>